<evidence type="ECO:0000313" key="2">
    <source>
        <dbReference type="Proteomes" id="UP000032439"/>
    </source>
</evidence>
<protein>
    <submittedName>
        <fullName evidence="1">Uncharacterized protein</fullName>
    </submittedName>
</protein>
<sequence length="75" mass="7751">MTYALTCDGTVSVDAGGAPLCSGGWVLVQLPEQFDPSQLDPAVLAQVFGIGFTLVTTVLLIGIGCKAVLDFLKHA</sequence>
<dbReference type="PATRIC" id="fig|316.110.peg.4455"/>
<dbReference type="AlphaFoldDB" id="A0A0D7E6H7"/>
<dbReference type="Proteomes" id="UP000032439">
    <property type="component" value="Unassembled WGS sequence"/>
</dbReference>
<dbReference type="RefSeq" id="WP_019406439.1">
    <property type="nucleotide sequence ID" value="NZ_AP024722.1"/>
</dbReference>
<dbReference type="EMBL" id="JXXD01000078">
    <property type="protein sequence ID" value="KIZ36443.1"/>
    <property type="molecule type" value="Genomic_DNA"/>
</dbReference>
<accession>A0A0D7E6H7</accession>
<proteinExistence type="predicted"/>
<gene>
    <name evidence="1" type="ORF">LO50_09450</name>
</gene>
<comment type="caution">
    <text evidence="1">The sequence shown here is derived from an EMBL/GenBank/DDBJ whole genome shotgun (WGS) entry which is preliminary data.</text>
</comment>
<dbReference type="GeneID" id="66820425"/>
<reference evidence="1 2" key="1">
    <citation type="submission" date="2014-11" db="EMBL/GenBank/DDBJ databases">
        <title>Genomics and ecophysiology of heterotrophic nitrogen fixing bacteria isolated from estuarine surface water.</title>
        <authorList>
            <person name="Bentzon-Tilia M."/>
            <person name="Severin I."/>
            <person name="Hansen L.H."/>
            <person name="Riemann L."/>
        </authorList>
    </citation>
    <scope>NUCLEOTIDE SEQUENCE [LARGE SCALE GENOMIC DNA]</scope>
    <source>
        <strain evidence="1 2">BAL361</strain>
    </source>
</reference>
<evidence type="ECO:0000313" key="1">
    <source>
        <dbReference type="EMBL" id="KIZ36443.1"/>
    </source>
</evidence>
<name>A0A0D7E6H7_STUST</name>
<organism evidence="1 2">
    <name type="scientific">Stutzerimonas stutzeri</name>
    <name type="common">Pseudomonas stutzeri</name>
    <dbReference type="NCBI Taxonomy" id="316"/>
    <lineage>
        <taxon>Bacteria</taxon>
        <taxon>Pseudomonadati</taxon>
        <taxon>Pseudomonadota</taxon>
        <taxon>Gammaproteobacteria</taxon>
        <taxon>Pseudomonadales</taxon>
        <taxon>Pseudomonadaceae</taxon>
        <taxon>Stutzerimonas</taxon>
    </lineage>
</organism>